<dbReference type="RefSeq" id="WP_162007910.1">
    <property type="nucleotide sequence ID" value="NZ_CP045875.1"/>
</dbReference>
<dbReference type="Pfam" id="PF00239">
    <property type="entry name" value="Resolvase"/>
    <property type="match status" value="1"/>
</dbReference>
<protein>
    <submittedName>
        <fullName evidence="2">Recombinase family protein</fullName>
    </submittedName>
</protein>
<dbReference type="InterPro" id="IPR006119">
    <property type="entry name" value="Resolv_N"/>
</dbReference>
<dbReference type="Gene3D" id="3.90.1750.20">
    <property type="entry name" value="Putative Large Serine Recombinase, Chain B, Domain 2"/>
    <property type="match status" value="1"/>
</dbReference>
<dbReference type="AlphaFoldDB" id="A0A5Q2MXR2"/>
<dbReference type="SUPFAM" id="SSF53041">
    <property type="entry name" value="Resolvase-like"/>
    <property type="match status" value="1"/>
</dbReference>
<dbReference type="GO" id="GO:0000150">
    <property type="term" value="F:DNA strand exchange activity"/>
    <property type="evidence" value="ECO:0007669"/>
    <property type="project" value="InterPro"/>
</dbReference>
<dbReference type="KEGG" id="hcv:FTV88_1220"/>
<dbReference type="InterPro" id="IPR050639">
    <property type="entry name" value="SSR_resolvase"/>
</dbReference>
<keyword evidence="3" id="KW-1185">Reference proteome</keyword>
<dbReference type="EMBL" id="CP045875">
    <property type="protein sequence ID" value="QGG47367.1"/>
    <property type="molecule type" value="Genomic_DNA"/>
</dbReference>
<dbReference type="Gene3D" id="3.40.50.1390">
    <property type="entry name" value="Resolvase, N-terminal catalytic domain"/>
    <property type="match status" value="1"/>
</dbReference>
<gene>
    <name evidence="2" type="ORF">FTV88_1220</name>
</gene>
<proteinExistence type="predicted"/>
<dbReference type="GO" id="GO:0003677">
    <property type="term" value="F:DNA binding"/>
    <property type="evidence" value="ECO:0007669"/>
    <property type="project" value="InterPro"/>
</dbReference>
<name>A0A5Q2MXR2_9FIRM</name>
<evidence type="ECO:0000313" key="2">
    <source>
        <dbReference type="EMBL" id="QGG47367.1"/>
    </source>
</evidence>
<accession>A0A5Q2MXR2</accession>
<dbReference type="Proteomes" id="UP000366051">
    <property type="component" value="Chromosome"/>
</dbReference>
<reference evidence="3" key="1">
    <citation type="submission" date="2019-11" db="EMBL/GenBank/DDBJ databases">
        <title>Genome sequence of Heliorestis convoluta strain HH, an alkaliphilic and minimalistic phototrophic bacterium from a soda lake in Egypt.</title>
        <authorList>
            <person name="Dewey E.D."/>
            <person name="Stokes L.M."/>
            <person name="Burchell B.M."/>
            <person name="Shaffer K.N."/>
            <person name="Huntington A.M."/>
            <person name="Baker J.M."/>
            <person name="Nadendla S."/>
            <person name="Giglio M.G."/>
            <person name="Touchman J.W."/>
            <person name="Blankenship R.E."/>
            <person name="Madigan M.T."/>
            <person name="Sattley W.M."/>
        </authorList>
    </citation>
    <scope>NUCLEOTIDE SEQUENCE [LARGE SCALE GENOMIC DNA]</scope>
    <source>
        <strain evidence="3">HH</strain>
    </source>
</reference>
<dbReference type="CDD" id="cd00338">
    <property type="entry name" value="Ser_Recombinase"/>
    <property type="match status" value="1"/>
</dbReference>
<dbReference type="InterPro" id="IPR038109">
    <property type="entry name" value="DNA_bind_recomb_sf"/>
</dbReference>
<dbReference type="PROSITE" id="PS51736">
    <property type="entry name" value="RECOMBINASES_3"/>
    <property type="match status" value="1"/>
</dbReference>
<dbReference type="PANTHER" id="PTHR30461:SF23">
    <property type="entry name" value="DNA RECOMBINASE-RELATED"/>
    <property type="match status" value="1"/>
</dbReference>
<evidence type="ECO:0000259" key="1">
    <source>
        <dbReference type="PROSITE" id="PS51736"/>
    </source>
</evidence>
<feature type="domain" description="Resolvase/invertase-type recombinase catalytic" evidence="1">
    <location>
        <begin position="35"/>
        <end position="183"/>
    </location>
</feature>
<dbReference type="InterPro" id="IPR011109">
    <property type="entry name" value="DNA_bind_recombinase_dom"/>
</dbReference>
<dbReference type="SMART" id="SM00857">
    <property type="entry name" value="Resolvase"/>
    <property type="match status" value="1"/>
</dbReference>
<dbReference type="InterPro" id="IPR036162">
    <property type="entry name" value="Resolvase-like_N_sf"/>
</dbReference>
<dbReference type="PANTHER" id="PTHR30461">
    <property type="entry name" value="DNA-INVERTASE FROM LAMBDOID PROPHAGE"/>
    <property type="match status" value="1"/>
</dbReference>
<dbReference type="Pfam" id="PF07508">
    <property type="entry name" value="Recombinase"/>
    <property type="match status" value="1"/>
</dbReference>
<sequence>MSEDILKNHEWKEVLWKPLAQEKASLLGSEQKIIRVAAYARTSKKISVQLQSLEIQIDYFTRFVQKKPQFKLVSIYYDEGVSGTKMDNRLGLTRLLRHCREGKIDYIVTKSISRFSRNVKELMEVVKELQKLNVGLYFQKENLDTSKEYNEFLLATYAALAQNEVETLGQNVSWGYEQRTLRGVPKFERILGYHVFHYQKKPHITVDEEEAKYVKKVYQLYLEGKNYNEIAQYLMLQKVISSRGSAVWDGTTVKKNSNQCDLYGKSTCHI</sequence>
<evidence type="ECO:0000313" key="3">
    <source>
        <dbReference type="Proteomes" id="UP000366051"/>
    </source>
</evidence>
<organism evidence="2 3">
    <name type="scientific">Heliorestis convoluta</name>
    <dbReference type="NCBI Taxonomy" id="356322"/>
    <lineage>
        <taxon>Bacteria</taxon>
        <taxon>Bacillati</taxon>
        <taxon>Bacillota</taxon>
        <taxon>Clostridia</taxon>
        <taxon>Eubacteriales</taxon>
        <taxon>Heliobacteriaceae</taxon>
        <taxon>Heliorestis</taxon>
    </lineage>
</organism>